<proteinExistence type="predicted"/>
<protein>
    <submittedName>
        <fullName evidence="1">Uncharacterized protein</fullName>
    </submittedName>
</protein>
<dbReference type="EMBL" id="KN833753">
    <property type="protein sequence ID" value="KIK21240.1"/>
    <property type="molecule type" value="Genomic_DNA"/>
</dbReference>
<accession>A0A0C9Y960</accession>
<evidence type="ECO:0000313" key="2">
    <source>
        <dbReference type="Proteomes" id="UP000054018"/>
    </source>
</evidence>
<keyword evidence="2" id="KW-1185">Reference proteome</keyword>
<name>A0A0C9Y960_9AGAM</name>
<reference evidence="2" key="2">
    <citation type="submission" date="2015-01" db="EMBL/GenBank/DDBJ databases">
        <title>Evolutionary Origins and Diversification of the Mycorrhizal Mutualists.</title>
        <authorList>
            <consortium name="DOE Joint Genome Institute"/>
            <consortium name="Mycorrhizal Genomics Consortium"/>
            <person name="Kohler A."/>
            <person name="Kuo A."/>
            <person name="Nagy L.G."/>
            <person name="Floudas D."/>
            <person name="Copeland A."/>
            <person name="Barry K.W."/>
            <person name="Cichocki N."/>
            <person name="Veneault-Fourrey C."/>
            <person name="LaButti K."/>
            <person name="Lindquist E.A."/>
            <person name="Lipzen A."/>
            <person name="Lundell T."/>
            <person name="Morin E."/>
            <person name="Murat C."/>
            <person name="Riley R."/>
            <person name="Ohm R."/>
            <person name="Sun H."/>
            <person name="Tunlid A."/>
            <person name="Henrissat B."/>
            <person name="Grigoriev I.V."/>
            <person name="Hibbett D.S."/>
            <person name="Martin F."/>
        </authorList>
    </citation>
    <scope>NUCLEOTIDE SEQUENCE [LARGE SCALE GENOMIC DNA]</scope>
    <source>
        <strain evidence="2">441</strain>
    </source>
</reference>
<sequence length="240" mass="28160">LIYHGYLGCSPMYPTVAFSLCTLAVFRQVCRACPRFSIHAQCKMLCHLHNMPYRPYLFQQLTQAFDVYLDIVHRVSQKIQVALHRDTREWRLRNECLACFYHVNDEPTLTFDWLVSVDGNNSLKRWDPTVYGTTPRADHCTPRSTYWLSNEEVDKFKYEVKARQMQGTHTDISAEIYDDDWSAEVPNVPKEFNCVDQWRNVKADVRKKTLNVFEESGIFIATCRHRFILLACDMMKSGEL</sequence>
<organism evidence="1 2">
    <name type="scientific">Pisolithus microcarpus 441</name>
    <dbReference type="NCBI Taxonomy" id="765257"/>
    <lineage>
        <taxon>Eukaryota</taxon>
        <taxon>Fungi</taxon>
        <taxon>Dikarya</taxon>
        <taxon>Basidiomycota</taxon>
        <taxon>Agaricomycotina</taxon>
        <taxon>Agaricomycetes</taxon>
        <taxon>Agaricomycetidae</taxon>
        <taxon>Boletales</taxon>
        <taxon>Sclerodermatineae</taxon>
        <taxon>Pisolithaceae</taxon>
        <taxon>Pisolithus</taxon>
    </lineage>
</organism>
<reference evidence="1 2" key="1">
    <citation type="submission" date="2014-04" db="EMBL/GenBank/DDBJ databases">
        <authorList>
            <consortium name="DOE Joint Genome Institute"/>
            <person name="Kuo A."/>
            <person name="Kohler A."/>
            <person name="Costa M.D."/>
            <person name="Nagy L.G."/>
            <person name="Floudas D."/>
            <person name="Copeland A."/>
            <person name="Barry K.W."/>
            <person name="Cichocki N."/>
            <person name="Veneault-Fourrey C."/>
            <person name="LaButti K."/>
            <person name="Lindquist E.A."/>
            <person name="Lipzen A."/>
            <person name="Lundell T."/>
            <person name="Morin E."/>
            <person name="Murat C."/>
            <person name="Sun H."/>
            <person name="Tunlid A."/>
            <person name="Henrissat B."/>
            <person name="Grigoriev I.V."/>
            <person name="Hibbett D.S."/>
            <person name="Martin F."/>
            <person name="Nordberg H.P."/>
            <person name="Cantor M.N."/>
            <person name="Hua S.X."/>
        </authorList>
    </citation>
    <scope>NUCLEOTIDE SEQUENCE [LARGE SCALE GENOMIC DNA]</scope>
    <source>
        <strain evidence="1 2">441</strain>
    </source>
</reference>
<gene>
    <name evidence="1" type="ORF">PISMIDRAFT_104371</name>
</gene>
<evidence type="ECO:0000313" key="1">
    <source>
        <dbReference type="EMBL" id="KIK21240.1"/>
    </source>
</evidence>
<dbReference type="Proteomes" id="UP000054018">
    <property type="component" value="Unassembled WGS sequence"/>
</dbReference>
<dbReference type="InterPro" id="IPR040521">
    <property type="entry name" value="KDZ"/>
</dbReference>
<feature type="non-terminal residue" evidence="1">
    <location>
        <position position="1"/>
    </location>
</feature>
<dbReference type="OrthoDB" id="2505969at2759"/>
<dbReference type="Pfam" id="PF18758">
    <property type="entry name" value="KDZ"/>
    <property type="match status" value="1"/>
</dbReference>
<dbReference type="HOGENOM" id="CLU_013084_3_3_1"/>
<dbReference type="AlphaFoldDB" id="A0A0C9Y960"/>
<dbReference type="STRING" id="765257.A0A0C9Y960"/>